<keyword evidence="3" id="KW-1185">Reference proteome</keyword>
<feature type="compositionally biased region" description="Low complexity" evidence="1">
    <location>
        <begin position="46"/>
        <end position="62"/>
    </location>
</feature>
<evidence type="ECO:0000313" key="2">
    <source>
        <dbReference type="EMBL" id="CAK8673758.1"/>
    </source>
</evidence>
<name>A0ABP0F6P8_CLALP</name>
<proteinExistence type="predicted"/>
<accession>A0ABP0F6P8</accession>
<gene>
    <name evidence="2" type="ORF">CVLEPA_LOCUS3514</name>
</gene>
<feature type="compositionally biased region" description="Polar residues" evidence="1">
    <location>
        <begin position="1"/>
        <end position="14"/>
    </location>
</feature>
<protein>
    <submittedName>
        <fullName evidence="2">Uncharacterized protein</fullName>
    </submittedName>
</protein>
<dbReference type="Proteomes" id="UP001642483">
    <property type="component" value="Unassembled WGS sequence"/>
</dbReference>
<evidence type="ECO:0000256" key="1">
    <source>
        <dbReference type="SAM" id="MobiDB-lite"/>
    </source>
</evidence>
<comment type="caution">
    <text evidence="2">The sequence shown here is derived from an EMBL/GenBank/DDBJ whole genome shotgun (WGS) entry which is preliminary data.</text>
</comment>
<reference evidence="2 3" key="1">
    <citation type="submission" date="2024-02" db="EMBL/GenBank/DDBJ databases">
        <authorList>
            <person name="Daric V."/>
            <person name="Darras S."/>
        </authorList>
    </citation>
    <scope>NUCLEOTIDE SEQUENCE [LARGE SCALE GENOMIC DNA]</scope>
</reference>
<sequence>MQFKQNTMSSSGSFSAGYAELKSGESSTSVLEAEGSTSREDQMKLTGSNESNTSGNITSSSSADHDEYEMQSTTSESIAEELEIETELDTNSRHDFLPVSSQEEQDKRNIKNAEIAAESAKDATSQKTKDSKDEEEASENDEEGRNKDEGFINGHDDYGLTAQRTFEGQRINDNKHTYMNRLNSKFLYKYSAFVLKRKSVVFSCN</sequence>
<evidence type="ECO:0000313" key="3">
    <source>
        <dbReference type="Proteomes" id="UP001642483"/>
    </source>
</evidence>
<feature type="region of interest" description="Disordered" evidence="1">
    <location>
        <begin position="1"/>
        <end position="157"/>
    </location>
</feature>
<feature type="compositionally biased region" description="Acidic residues" evidence="1">
    <location>
        <begin position="133"/>
        <end position="142"/>
    </location>
</feature>
<feature type="compositionally biased region" description="Basic and acidic residues" evidence="1">
    <location>
        <begin position="143"/>
        <end position="157"/>
    </location>
</feature>
<feature type="compositionally biased region" description="Acidic residues" evidence="1">
    <location>
        <begin position="78"/>
        <end position="88"/>
    </location>
</feature>
<dbReference type="EMBL" id="CAWYQH010000002">
    <property type="protein sequence ID" value="CAK8673758.1"/>
    <property type="molecule type" value="Genomic_DNA"/>
</dbReference>
<organism evidence="2 3">
    <name type="scientific">Clavelina lepadiformis</name>
    <name type="common">Light-bulb sea squirt</name>
    <name type="synonym">Ascidia lepadiformis</name>
    <dbReference type="NCBI Taxonomy" id="159417"/>
    <lineage>
        <taxon>Eukaryota</taxon>
        <taxon>Metazoa</taxon>
        <taxon>Chordata</taxon>
        <taxon>Tunicata</taxon>
        <taxon>Ascidiacea</taxon>
        <taxon>Aplousobranchia</taxon>
        <taxon>Clavelinidae</taxon>
        <taxon>Clavelina</taxon>
    </lineage>
</organism>